<sequence length="308" mass="33916">MLHEAALPVSTSASTEIPKWREIFFASIPGISGASQPVKIAAELTPQKFLGRIVLFLTNIDIGDSKSLLRMEIPLLAAVKSSIPIVSAKSLPNFPKFDPQTFLLPGKPLIGIYHTHTSESFVPNSGVTHKRGGQPGDIVDVGKALVARLDKHGIKAVHSTTVHDYPSFMKAYGPSENTVKKMLADYPSIQMVFDIHRDADKRENSVVQINGATVARITIVVATGQQDLVQPHWQQNHAFAKLIDAKLDQHFPGLSRGIQLVDWRYNQHLHPRSLLIEVGCQDNSKEEAVRSIEMFGDVLAEIIAENNN</sequence>
<dbReference type="NCBIfam" id="TIGR02867">
    <property type="entry name" value="spore_II_P"/>
    <property type="match status" value="1"/>
</dbReference>
<evidence type="ECO:0000313" key="2">
    <source>
        <dbReference type="Proteomes" id="UP000005139"/>
    </source>
</evidence>
<dbReference type="eggNOG" id="COG0860">
    <property type="taxonomic scope" value="Bacteria"/>
</dbReference>
<dbReference type="AlphaFoldDB" id="A1HR03"/>
<evidence type="ECO:0000313" key="1">
    <source>
        <dbReference type="EMBL" id="EAX47511.1"/>
    </source>
</evidence>
<comment type="caution">
    <text evidence="1">The sequence shown here is derived from an EMBL/GenBank/DDBJ whole genome shotgun (WGS) entry which is preliminary data.</text>
</comment>
<dbReference type="InterPro" id="IPR010897">
    <property type="entry name" value="Spore_II_P"/>
</dbReference>
<gene>
    <name evidence="1" type="ORF">TcarDRAFT_1246</name>
</gene>
<protein>
    <submittedName>
        <fullName evidence="1">Stage II sporulation P family protein</fullName>
    </submittedName>
</protein>
<accession>A1HR03</accession>
<dbReference type="EMBL" id="AAWL01000009">
    <property type="protein sequence ID" value="EAX47511.1"/>
    <property type="molecule type" value="Genomic_DNA"/>
</dbReference>
<dbReference type="Pfam" id="PF07454">
    <property type="entry name" value="SpoIIP"/>
    <property type="match status" value="1"/>
</dbReference>
<proteinExistence type="predicted"/>
<name>A1HR03_9FIRM</name>
<organism evidence="1 2">
    <name type="scientific">Thermosinus carboxydivorans Nor1</name>
    <dbReference type="NCBI Taxonomy" id="401526"/>
    <lineage>
        <taxon>Bacteria</taxon>
        <taxon>Bacillati</taxon>
        <taxon>Bacillota</taxon>
        <taxon>Negativicutes</taxon>
        <taxon>Selenomonadales</taxon>
        <taxon>Sporomusaceae</taxon>
        <taxon>Thermosinus</taxon>
    </lineage>
</organism>
<keyword evidence="2" id="KW-1185">Reference proteome</keyword>
<dbReference type="Proteomes" id="UP000005139">
    <property type="component" value="Unassembled WGS sequence"/>
</dbReference>
<dbReference type="OrthoDB" id="1633470at2"/>
<reference evidence="1 2" key="2">
    <citation type="submission" date="2007-01" db="EMBL/GenBank/DDBJ databases">
        <title>Sequencing of the draft genome and assembly of Thermosinus carboxydivorans Nor1.</title>
        <authorList>
            <consortium name="US DOE Joint Genome Institute (JGI-PGF)"/>
            <person name="Copeland A."/>
            <person name="Lucas S."/>
            <person name="Lapidus A."/>
            <person name="Barry K."/>
            <person name="Glavina del Rio T."/>
            <person name="Dalin E."/>
            <person name="Tice H."/>
            <person name="Bruce D."/>
            <person name="Pitluck S."/>
            <person name="Richardson P."/>
        </authorList>
    </citation>
    <scope>NUCLEOTIDE SEQUENCE [LARGE SCALE GENOMIC DNA]</scope>
    <source>
        <strain evidence="1 2">Nor1</strain>
    </source>
</reference>
<reference evidence="1 2" key="1">
    <citation type="submission" date="2007-01" db="EMBL/GenBank/DDBJ databases">
        <title>Annotation of the draft genome assembly of Thermosinus carboxydivorans Nor1.</title>
        <authorList>
            <consortium name="US DOE Joint Genome Institute (JGI-ORNL)"/>
            <person name="Larimer F."/>
            <person name="Land M."/>
            <person name="Hauser L."/>
        </authorList>
    </citation>
    <scope>NUCLEOTIDE SEQUENCE [LARGE SCALE GENOMIC DNA]</scope>
    <source>
        <strain evidence="1 2">Nor1</strain>
    </source>
</reference>